<accession>A0A8C8U4H8</accession>
<protein>
    <recommendedName>
        <fullName evidence="5">ATP synthase subunit alpha, mitochondrial-like</fullName>
    </recommendedName>
</protein>
<dbReference type="Ensembl" id="ENSPEMT00000033781.1">
    <property type="protein sequence ID" value="ENSPEMP00000029473.1"/>
    <property type="gene ID" value="ENSPEMG00000029584.1"/>
</dbReference>
<reference evidence="3" key="2">
    <citation type="submission" date="2025-08" db="UniProtKB">
        <authorList>
            <consortium name="Ensembl"/>
        </authorList>
    </citation>
    <scope>IDENTIFICATION</scope>
</reference>
<evidence type="ECO:0008006" key="5">
    <source>
        <dbReference type="Google" id="ProtNLM"/>
    </source>
</evidence>
<evidence type="ECO:0000313" key="3">
    <source>
        <dbReference type="Ensembl" id="ENSPEMP00000029473.1"/>
    </source>
</evidence>
<evidence type="ECO:0000256" key="1">
    <source>
        <dbReference type="ARBA" id="ARBA00008936"/>
    </source>
</evidence>
<proteinExistence type="inferred from homology"/>
<dbReference type="GO" id="GO:0005524">
    <property type="term" value="F:ATP binding"/>
    <property type="evidence" value="ECO:0007669"/>
    <property type="project" value="UniProtKB-KW"/>
</dbReference>
<dbReference type="InterPro" id="IPR023366">
    <property type="entry name" value="ATP_synth_asu-like_sf"/>
</dbReference>
<evidence type="ECO:0000256" key="2">
    <source>
        <dbReference type="ARBA" id="ARBA00022448"/>
    </source>
</evidence>
<evidence type="ECO:0000313" key="4">
    <source>
        <dbReference type="Proteomes" id="UP000694547"/>
    </source>
</evidence>
<dbReference type="AlphaFoldDB" id="A0A8C8U4H8"/>
<dbReference type="Gene3D" id="2.40.30.20">
    <property type="match status" value="1"/>
</dbReference>
<keyword evidence="2" id="KW-0813">Transport</keyword>
<keyword evidence="4" id="KW-1185">Reference proteome</keyword>
<dbReference type="GO" id="GO:0046034">
    <property type="term" value="P:ATP metabolic process"/>
    <property type="evidence" value="ECO:0007669"/>
    <property type="project" value="InterPro"/>
</dbReference>
<comment type="similarity">
    <text evidence="1">Belongs to the ATPase alpha/beta chains family.</text>
</comment>
<dbReference type="SUPFAM" id="SSF50615">
    <property type="entry name" value="N-terminal domain of alpha and beta subunits of F1 ATP synthase"/>
    <property type="match status" value="1"/>
</dbReference>
<sequence length="91" mass="9413">MLSMCVTAAVAGVLPRRAGLVSKNALGTSFIGSRNLHASNTQLQNTATAEMSSIREEQILGADTSVDLKETGRVLSIGDGIARVHGCEGLS</sequence>
<dbReference type="InterPro" id="IPR036121">
    <property type="entry name" value="ATPase_F1/V1/A1_a/bsu_N_sf"/>
</dbReference>
<dbReference type="Proteomes" id="UP000694547">
    <property type="component" value="Chromosome X"/>
</dbReference>
<dbReference type="GO" id="GO:1902600">
    <property type="term" value="P:proton transmembrane transport"/>
    <property type="evidence" value="ECO:0007669"/>
    <property type="project" value="InterPro"/>
</dbReference>
<name>A0A8C8U4H8_PERMB</name>
<organism evidence="3 4">
    <name type="scientific">Peromyscus maniculatus bairdii</name>
    <name type="common">Prairie deer mouse</name>
    <dbReference type="NCBI Taxonomy" id="230844"/>
    <lineage>
        <taxon>Eukaryota</taxon>
        <taxon>Metazoa</taxon>
        <taxon>Chordata</taxon>
        <taxon>Craniata</taxon>
        <taxon>Vertebrata</taxon>
        <taxon>Euteleostomi</taxon>
        <taxon>Mammalia</taxon>
        <taxon>Eutheria</taxon>
        <taxon>Euarchontoglires</taxon>
        <taxon>Glires</taxon>
        <taxon>Rodentia</taxon>
        <taxon>Myomorpha</taxon>
        <taxon>Muroidea</taxon>
        <taxon>Cricetidae</taxon>
        <taxon>Neotominae</taxon>
        <taxon>Peromyscus</taxon>
    </lineage>
</organism>
<reference evidence="3 4" key="1">
    <citation type="submission" date="2018-10" db="EMBL/GenBank/DDBJ databases">
        <title>Improved assembly of the deer mouse Peromyscus maniculatus genome.</title>
        <authorList>
            <person name="Lassance J.-M."/>
            <person name="Hoekstra H.E."/>
        </authorList>
    </citation>
    <scope>NUCLEOTIDE SEQUENCE [LARGE SCALE GENOMIC DNA]</scope>
</reference>
<dbReference type="GeneTree" id="ENSGT00550000074846"/>
<reference evidence="3" key="3">
    <citation type="submission" date="2025-09" db="UniProtKB">
        <authorList>
            <consortium name="Ensembl"/>
        </authorList>
    </citation>
    <scope>IDENTIFICATION</scope>
</reference>